<evidence type="ECO:0000313" key="17">
    <source>
        <dbReference type="EMBL" id="BAN65842.1"/>
    </source>
</evidence>
<dbReference type="InterPro" id="IPR013083">
    <property type="entry name" value="Znf_RING/FYVE/PHD"/>
</dbReference>
<protein>
    <recommendedName>
        <fullName evidence="4">RING-type E3 ubiquitin transferase</fullName>
        <ecNumber evidence="4">2.3.2.27</ecNumber>
    </recommendedName>
</protein>
<feature type="domain" description="RING-type" evidence="16">
    <location>
        <begin position="287"/>
        <end position="329"/>
    </location>
</feature>
<evidence type="ECO:0000256" key="7">
    <source>
        <dbReference type="ARBA" id="ARBA00022723"/>
    </source>
</evidence>
<dbReference type="SUPFAM" id="SSF57850">
    <property type="entry name" value="RING/U-box"/>
    <property type="match status" value="1"/>
</dbReference>
<evidence type="ECO:0000259" key="16">
    <source>
        <dbReference type="PROSITE" id="PS50089"/>
    </source>
</evidence>
<dbReference type="EMBL" id="AK442048">
    <property type="protein sequence ID" value="BAN65842.1"/>
    <property type="molecule type" value="mRNA"/>
</dbReference>
<feature type="transmembrane region" description="Helical" evidence="15">
    <location>
        <begin position="64"/>
        <end position="85"/>
    </location>
</feature>
<dbReference type="AlphaFoldDB" id="S6BNX7"/>
<keyword evidence="5" id="KW-0808">Transferase</keyword>
<keyword evidence="7" id="KW-0479">Metal-binding</keyword>
<feature type="transmembrane region" description="Helical" evidence="15">
    <location>
        <begin position="141"/>
        <end position="160"/>
    </location>
</feature>
<sequence length="335" mass="39447">MHGSVVSNDCGVSISFKGQERDMSYGDVMVQQFAIFFIMKSLLEIILLCKQLRGIDEGSHGKTLSIIAFSMFSYQDLLDIFFFFYHRNLFWRNILCFTFSIFIKIFLVGVVDHSYLVLIWRANHSEHIREGWEVTQARFKLFYRYYFSFIALHIINWYAYYPDSPWFLISVYLCWIPQILLDAWRGQCNSLNILTVIAVSLLRLYVPCYVFMLKENAFTFDVFSRDSGRTNRTVGAYIILVTLLQLVLMCLQRLRGARCFASWSILPQIYNYVRPWTQLMQDDPQECVICMTSIEQSKGNWSITPCDHLFHRSCLQDWTSVEMECPNCRHPLPPI</sequence>
<dbReference type="GO" id="GO:0008270">
    <property type="term" value="F:zinc ion binding"/>
    <property type="evidence" value="ECO:0007669"/>
    <property type="project" value="UniProtKB-KW"/>
</dbReference>
<evidence type="ECO:0000256" key="4">
    <source>
        <dbReference type="ARBA" id="ARBA00012483"/>
    </source>
</evidence>
<dbReference type="GO" id="GO:0012505">
    <property type="term" value="C:endomembrane system"/>
    <property type="evidence" value="ECO:0007669"/>
    <property type="project" value="UniProtKB-SubCell"/>
</dbReference>
<comment type="subcellular location">
    <subcellularLocation>
        <location evidence="2">Endomembrane system</location>
        <topology evidence="2">Multi-pass membrane protein</topology>
    </subcellularLocation>
</comment>
<name>S6BNX7_BABBO</name>
<evidence type="ECO:0000256" key="8">
    <source>
        <dbReference type="ARBA" id="ARBA00022729"/>
    </source>
</evidence>
<keyword evidence="6 15" id="KW-0812">Transmembrane</keyword>
<dbReference type="Pfam" id="PF11145">
    <property type="entry name" value="DUF2921"/>
    <property type="match status" value="1"/>
</dbReference>
<evidence type="ECO:0000256" key="5">
    <source>
        <dbReference type="ARBA" id="ARBA00022679"/>
    </source>
</evidence>
<keyword evidence="9 14" id="KW-0863">Zinc-finger</keyword>
<dbReference type="PANTHER" id="PTHR22763">
    <property type="entry name" value="RING ZINC FINGER PROTEIN"/>
    <property type="match status" value="1"/>
</dbReference>
<proteinExistence type="evidence at transcript level"/>
<evidence type="ECO:0000256" key="11">
    <source>
        <dbReference type="ARBA" id="ARBA00022833"/>
    </source>
</evidence>
<keyword evidence="13 15" id="KW-0472">Membrane</keyword>
<evidence type="ECO:0000256" key="9">
    <source>
        <dbReference type="ARBA" id="ARBA00022771"/>
    </source>
</evidence>
<dbReference type="InterPro" id="IPR001841">
    <property type="entry name" value="Znf_RING"/>
</dbReference>
<feature type="transmembrane region" description="Helical" evidence="15">
    <location>
        <begin position="33"/>
        <end position="52"/>
    </location>
</feature>
<dbReference type="Gene3D" id="3.30.40.10">
    <property type="entry name" value="Zinc/RING finger domain, C3HC4 (zinc finger)"/>
    <property type="match status" value="1"/>
</dbReference>
<dbReference type="EC" id="2.3.2.27" evidence="4"/>
<dbReference type="GO" id="GO:0043161">
    <property type="term" value="P:proteasome-mediated ubiquitin-dependent protein catabolic process"/>
    <property type="evidence" value="ECO:0007669"/>
    <property type="project" value="TreeGrafter"/>
</dbReference>
<evidence type="ECO:0000256" key="13">
    <source>
        <dbReference type="ARBA" id="ARBA00023136"/>
    </source>
</evidence>
<feature type="transmembrane region" description="Helical" evidence="15">
    <location>
        <begin position="97"/>
        <end position="120"/>
    </location>
</feature>
<feature type="transmembrane region" description="Helical" evidence="15">
    <location>
        <begin position="191"/>
        <end position="213"/>
    </location>
</feature>
<organism evidence="17">
    <name type="scientific">Babesia bovis</name>
    <dbReference type="NCBI Taxonomy" id="5865"/>
    <lineage>
        <taxon>Eukaryota</taxon>
        <taxon>Sar</taxon>
        <taxon>Alveolata</taxon>
        <taxon>Apicomplexa</taxon>
        <taxon>Aconoidasida</taxon>
        <taxon>Piroplasmida</taxon>
        <taxon>Babesiidae</taxon>
        <taxon>Babesia</taxon>
    </lineage>
</organism>
<feature type="transmembrane region" description="Helical" evidence="15">
    <location>
        <begin position="233"/>
        <end position="251"/>
    </location>
</feature>
<dbReference type="SMART" id="SM00184">
    <property type="entry name" value="RING"/>
    <property type="match status" value="1"/>
</dbReference>
<dbReference type="GO" id="GO:0061630">
    <property type="term" value="F:ubiquitin protein ligase activity"/>
    <property type="evidence" value="ECO:0007669"/>
    <property type="project" value="UniProtKB-EC"/>
</dbReference>
<evidence type="ECO:0000256" key="2">
    <source>
        <dbReference type="ARBA" id="ARBA00004127"/>
    </source>
</evidence>
<reference evidence="17" key="1">
    <citation type="journal article" date="2014" name="BMC Genomics">
        <title>The Babesia bovis gene and promoter model: an update from full-length EST analysis.</title>
        <authorList>
            <person name="Yamagishi J."/>
            <person name="Wakaguri H."/>
            <person name="Yokoyama N."/>
            <person name="Yamashita R."/>
            <person name="Suzuki Y."/>
            <person name="Xuan X."/>
            <person name="Igarashi I."/>
        </authorList>
    </citation>
    <scope>NUCLEOTIDE SEQUENCE</scope>
    <source>
        <strain evidence="17">Texas</strain>
    </source>
</reference>
<evidence type="ECO:0000256" key="15">
    <source>
        <dbReference type="SAM" id="Phobius"/>
    </source>
</evidence>
<gene>
    <name evidence="17" type="primary">BBOV_III003620</name>
</gene>
<keyword evidence="10" id="KW-0833">Ubl conjugation pathway</keyword>
<evidence type="ECO:0000256" key="10">
    <source>
        <dbReference type="ARBA" id="ARBA00022786"/>
    </source>
</evidence>
<keyword evidence="8" id="KW-0732">Signal</keyword>
<dbReference type="PANTHER" id="PTHR22763:SF162">
    <property type="entry name" value="TRANSMEMBRANE E3 UBIQUITIN-PROTEIN LIGASE 1"/>
    <property type="match status" value="1"/>
</dbReference>
<evidence type="ECO:0000256" key="12">
    <source>
        <dbReference type="ARBA" id="ARBA00022989"/>
    </source>
</evidence>
<dbReference type="VEuPathDB" id="PiroplasmaDB:BBOV_III003620"/>
<keyword evidence="11" id="KW-0862">Zinc</keyword>
<dbReference type="PROSITE" id="PS50089">
    <property type="entry name" value="ZF_RING_2"/>
    <property type="match status" value="1"/>
</dbReference>
<dbReference type="Pfam" id="PF13639">
    <property type="entry name" value="zf-RING_2"/>
    <property type="match status" value="1"/>
</dbReference>
<accession>S6BNX7</accession>
<evidence type="ECO:0000256" key="14">
    <source>
        <dbReference type="PROSITE-ProRule" id="PRU00175"/>
    </source>
</evidence>
<comment type="catalytic activity">
    <reaction evidence="1">
        <text>S-ubiquitinyl-[E2 ubiquitin-conjugating enzyme]-L-cysteine + [acceptor protein]-L-lysine = [E2 ubiquitin-conjugating enzyme]-L-cysteine + N(6)-ubiquitinyl-[acceptor protein]-L-lysine.</text>
        <dbReference type="EC" id="2.3.2.27"/>
    </reaction>
</comment>
<dbReference type="InterPro" id="IPR021319">
    <property type="entry name" value="DUF2921"/>
</dbReference>
<dbReference type="InterPro" id="IPR050731">
    <property type="entry name" value="HRD1_E3_ubiq-ligases"/>
</dbReference>
<comment type="pathway">
    <text evidence="3">Protein modification; protein ubiquitination.</text>
</comment>
<keyword evidence="12 15" id="KW-1133">Transmembrane helix</keyword>
<feature type="transmembrane region" description="Helical" evidence="15">
    <location>
        <begin position="166"/>
        <end position="184"/>
    </location>
</feature>
<evidence type="ECO:0000256" key="1">
    <source>
        <dbReference type="ARBA" id="ARBA00000900"/>
    </source>
</evidence>
<evidence type="ECO:0000256" key="6">
    <source>
        <dbReference type="ARBA" id="ARBA00022692"/>
    </source>
</evidence>
<evidence type="ECO:0000256" key="3">
    <source>
        <dbReference type="ARBA" id="ARBA00004906"/>
    </source>
</evidence>